<keyword evidence="1" id="KW-0560">Oxidoreductase</keyword>
<dbReference type="Gene3D" id="3.30.9.10">
    <property type="entry name" value="D-Amino Acid Oxidase, subunit A, domain 2"/>
    <property type="match status" value="1"/>
</dbReference>
<accession>A0A7Z9C7F1</accession>
<dbReference type="RefSeq" id="WP_154725579.1">
    <property type="nucleotide sequence ID" value="NZ_UXHF01000009.1"/>
</dbReference>
<dbReference type="InterPro" id="IPR006076">
    <property type="entry name" value="FAD-dep_OxRdtase"/>
</dbReference>
<evidence type="ECO:0000313" key="4">
    <source>
        <dbReference type="Proteomes" id="UP000289220"/>
    </source>
</evidence>
<proteinExistence type="predicted"/>
<organism evidence="3 4">
    <name type="scientific">Brevundimonas mediterranea</name>
    <dbReference type="NCBI Taxonomy" id="74329"/>
    <lineage>
        <taxon>Bacteria</taxon>
        <taxon>Pseudomonadati</taxon>
        <taxon>Pseudomonadota</taxon>
        <taxon>Alphaproteobacteria</taxon>
        <taxon>Caulobacterales</taxon>
        <taxon>Caulobacteraceae</taxon>
        <taxon>Brevundimonas</taxon>
    </lineage>
</organism>
<dbReference type="Proteomes" id="UP000289220">
    <property type="component" value="Unassembled WGS sequence"/>
</dbReference>
<dbReference type="InterPro" id="IPR036188">
    <property type="entry name" value="FAD/NAD-bd_sf"/>
</dbReference>
<comment type="caution">
    <text evidence="3">The sequence shown here is derived from an EMBL/GenBank/DDBJ whole genome shotgun (WGS) entry which is preliminary data.</text>
</comment>
<protein>
    <submittedName>
        <fullName evidence="3">FAD-dependent catabolic D-arginine dehydrogenase DauA</fullName>
    </submittedName>
</protein>
<dbReference type="PANTHER" id="PTHR13847:SF287">
    <property type="entry name" value="FAD-DEPENDENT OXIDOREDUCTASE DOMAIN-CONTAINING PROTEIN 1"/>
    <property type="match status" value="1"/>
</dbReference>
<evidence type="ECO:0000313" key="3">
    <source>
        <dbReference type="EMBL" id="VDC52052.1"/>
    </source>
</evidence>
<reference evidence="3 4" key="1">
    <citation type="submission" date="2018-11" db="EMBL/GenBank/DDBJ databases">
        <authorList>
            <person name="Peiro R."/>
            <person name="Begona"/>
            <person name="Cbmso G."/>
            <person name="Lopez M."/>
            <person name="Gonzalez S."/>
            <person name="Sacristan E."/>
            <person name="Castillo E."/>
        </authorList>
    </citation>
    <scope>NUCLEOTIDE SEQUENCE [LARGE SCALE GENOMIC DNA]</scope>
    <source>
        <strain evidence="3">Brev_genome</strain>
    </source>
</reference>
<sequence>MQVRFEFLILGGGLAGLAVAAALAPHRRLCLVEREAWLCRHASGRAAAMFIPTYGGPVVSRLARASRGLLAPDLLEPRAALHLASEETDLAAVQQWGRGRRIDAAEIAKLAPGLRAGATALGFLETDAGLIDLAGLVDRLRRAVLRHGPIVTGFEAETIERRQGCWRLRSAERTLAGAVLVNAAGPWADETARLAGVQPLGLQSYRRTLIEAAPPPAVEVRTWPILKQANGQGYLRPAGDAVWASACEETPSPPCDAQSDPLSVALACESLNDLTGRTEWTPTAHWAGLRSFAADRDPVAGWATDAADYFWIAGLGGSGVQCAPALGQAAAAMLGGAPWPEALVAEDLTAALLSPQRLRRVPIGDQ</sequence>
<dbReference type="Pfam" id="PF01266">
    <property type="entry name" value="DAO"/>
    <property type="match status" value="1"/>
</dbReference>
<dbReference type="AlphaFoldDB" id="A0A7Z9C7F1"/>
<evidence type="ECO:0000259" key="2">
    <source>
        <dbReference type="Pfam" id="PF01266"/>
    </source>
</evidence>
<dbReference type="SUPFAM" id="SSF51905">
    <property type="entry name" value="FAD/NAD(P)-binding domain"/>
    <property type="match status" value="1"/>
</dbReference>
<feature type="domain" description="FAD dependent oxidoreductase" evidence="2">
    <location>
        <begin position="7"/>
        <end position="333"/>
    </location>
</feature>
<dbReference type="PANTHER" id="PTHR13847">
    <property type="entry name" value="SARCOSINE DEHYDROGENASE-RELATED"/>
    <property type="match status" value="1"/>
</dbReference>
<dbReference type="EMBL" id="UXHF01000009">
    <property type="protein sequence ID" value="VDC52052.1"/>
    <property type="molecule type" value="Genomic_DNA"/>
</dbReference>
<dbReference type="GO" id="GO:0005737">
    <property type="term" value="C:cytoplasm"/>
    <property type="evidence" value="ECO:0007669"/>
    <property type="project" value="TreeGrafter"/>
</dbReference>
<evidence type="ECO:0000256" key="1">
    <source>
        <dbReference type="ARBA" id="ARBA00023002"/>
    </source>
</evidence>
<name>A0A7Z9C7F1_9CAUL</name>
<dbReference type="Gene3D" id="3.50.50.60">
    <property type="entry name" value="FAD/NAD(P)-binding domain"/>
    <property type="match status" value="1"/>
</dbReference>
<gene>
    <name evidence="3" type="primary">dauA_2</name>
    <name evidence="3" type="ORF">BREV_BREV_00716</name>
</gene>
<keyword evidence="4" id="KW-1185">Reference proteome</keyword>
<dbReference type="GO" id="GO:0016491">
    <property type="term" value="F:oxidoreductase activity"/>
    <property type="evidence" value="ECO:0007669"/>
    <property type="project" value="UniProtKB-KW"/>
</dbReference>